<evidence type="ECO:0000313" key="3">
    <source>
        <dbReference type="Proteomes" id="UP001153269"/>
    </source>
</evidence>
<reference evidence="2" key="1">
    <citation type="submission" date="2020-03" db="EMBL/GenBank/DDBJ databases">
        <authorList>
            <person name="Weist P."/>
        </authorList>
    </citation>
    <scope>NUCLEOTIDE SEQUENCE</scope>
</reference>
<dbReference type="Proteomes" id="UP001153269">
    <property type="component" value="Unassembled WGS sequence"/>
</dbReference>
<comment type="caution">
    <text evidence="2">The sequence shown here is derived from an EMBL/GenBank/DDBJ whole genome shotgun (WGS) entry which is preliminary data.</text>
</comment>
<protein>
    <submittedName>
        <fullName evidence="2">Uncharacterized protein</fullName>
    </submittedName>
</protein>
<proteinExistence type="predicted"/>
<dbReference type="EMBL" id="CADEAL010001400">
    <property type="protein sequence ID" value="CAB1432027.1"/>
    <property type="molecule type" value="Genomic_DNA"/>
</dbReference>
<evidence type="ECO:0000313" key="2">
    <source>
        <dbReference type="EMBL" id="CAB1432027.1"/>
    </source>
</evidence>
<name>A0A9N7UKJ0_PLEPL</name>
<sequence length="276" mass="30268">MKCNVQLLLPELLQFARPAASQKPKYNRLQESFSSNSESPQVANSLWTTLLGSDKNNTITRRRGARPPETFYLNDVSAPPLPPESRSGEISERSLCTVRRLQNLPCTLAFLFNDSGGTINAAASVGDLALSSTEVPRNKLLIKIEPGGSLSLQGRPNRCHLQELRLLSSEEQLSTPGTSEGRIITRINTEMKLGAEMENKMRVKSYVKVNQSSHDVNTPENLSSYCSRALTPVKVTPEPRTSPPIPTIMSPKLAVNYGDPELFTSSMLDACLPEAS</sequence>
<evidence type="ECO:0000256" key="1">
    <source>
        <dbReference type="SAM" id="MobiDB-lite"/>
    </source>
</evidence>
<keyword evidence="3" id="KW-1185">Reference proteome</keyword>
<gene>
    <name evidence="2" type="ORF">PLEPLA_LOCUS20084</name>
</gene>
<accession>A0A9N7UKJ0</accession>
<dbReference type="AlphaFoldDB" id="A0A9N7UKJ0"/>
<organism evidence="2 3">
    <name type="scientific">Pleuronectes platessa</name>
    <name type="common">European plaice</name>
    <dbReference type="NCBI Taxonomy" id="8262"/>
    <lineage>
        <taxon>Eukaryota</taxon>
        <taxon>Metazoa</taxon>
        <taxon>Chordata</taxon>
        <taxon>Craniata</taxon>
        <taxon>Vertebrata</taxon>
        <taxon>Euteleostomi</taxon>
        <taxon>Actinopterygii</taxon>
        <taxon>Neopterygii</taxon>
        <taxon>Teleostei</taxon>
        <taxon>Neoteleostei</taxon>
        <taxon>Acanthomorphata</taxon>
        <taxon>Carangaria</taxon>
        <taxon>Pleuronectiformes</taxon>
        <taxon>Pleuronectoidei</taxon>
        <taxon>Pleuronectidae</taxon>
        <taxon>Pleuronectes</taxon>
    </lineage>
</organism>
<feature type="region of interest" description="Disordered" evidence="1">
    <location>
        <begin position="69"/>
        <end position="88"/>
    </location>
</feature>